<organism evidence="2 3">
    <name type="scientific">Enterococcus canintestini</name>
    <dbReference type="NCBI Taxonomy" id="317010"/>
    <lineage>
        <taxon>Bacteria</taxon>
        <taxon>Bacillati</taxon>
        <taxon>Bacillota</taxon>
        <taxon>Bacilli</taxon>
        <taxon>Lactobacillales</taxon>
        <taxon>Enterococcaceae</taxon>
        <taxon>Enterococcus</taxon>
    </lineage>
</organism>
<proteinExistence type="predicted"/>
<evidence type="ECO:0000313" key="2">
    <source>
        <dbReference type="EMBL" id="PAB00351.1"/>
    </source>
</evidence>
<dbReference type="EMBL" id="LHUG01000008">
    <property type="protein sequence ID" value="PAB00351.1"/>
    <property type="molecule type" value="Genomic_DNA"/>
</dbReference>
<evidence type="ECO:0000313" key="3">
    <source>
        <dbReference type="Proteomes" id="UP000216797"/>
    </source>
</evidence>
<dbReference type="Proteomes" id="UP000216797">
    <property type="component" value="Unassembled WGS sequence"/>
</dbReference>
<feature type="transmembrane region" description="Helical" evidence="1">
    <location>
        <begin position="34"/>
        <end position="54"/>
    </location>
</feature>
<gene>
    <name evidence="2" type="ORF">AKL21_10240</name>
</gene>
<keyword evidence="3" id="KW-1185">Reference proteome</keyword>
<keyword evidence="1" id="KW-0812">Transmembrane</keyword>
<feature type="transmembrane region" description="Helical" evidence="1">
    <location>
        <begin position="12"/>
        <end position="28"/>
    </location>
</feature>
<sequence length="79" mass="10000">MNRKLLRNKSFWICIILFDLGFLFYGFLMKSWFWSLLSLIIVMLVKYFSYDLLFKKFDDKWDKKHKIYLEKKRRYQKNV</sequence>
<dbReference type="AlphaFoldDB" id="A0A267HPR3"/>
<evidence type="ECO:0000256" key="1">
    <source>
        <dbReference type="SAM" id="Phobius"/>
    </source>
</evidence>
<name>A0A267HPR3_9ENTE</name>
<keyword evidence="1" id="KW-0472">Membrane</keyword>
<reference evidence="2 3" key="1">
    <citation type="submission" date="2015-08" db="EMBL/GenBank/DDBJ databases">
        <title>Enterococcus genome sequence.</title>
        <authorList>
            <person name="Acedo J.Z."/>
            <person name="Vederas J.C."/>
        </authorList>
    </citation>
    <scope>NUCLEOTIDE SEQUENCE [LARGE SCALE GENOMIC DNA]</scope>
    <source>
        <strain evidence="2 3">49</strain>
    </source>
</reference>
<protein>
    <submittedName>
        <fullName evidence="2">Uncharacterized protein</fullName>
    </submittedName>
</protein>
<accession>A0A267HPR3</accession>
<keyword evidence="1" id="KW-1133">Transmembrane helix</keyword>
<comment type="caution">
    <text evidence="2">The sequence shown here is derived from an EMBL/GenBank/DDBJ whole genome shotgun (WGS) entry which is preliminary data.</text>
</comment>